<evidence type="ECO:0000259" key="5">
    <source>
        <dbReference type="Pfam" id="PF00472"/>
    </source>
</evidence>
<dbReference type="PANTHER" id="PTHR46203:SF1">
    <property type="entry name" value="MITOCHONDRIAL TRANSLATION RELEASE FACTOR IN RESCUE"/>
    <property type="match status" value="1"/>
</dbReference>
<dbReference type="AlphaFoldDB" id="Q6BMW5"/>
<gene>
    <name evidence="6" type="ordered locus">DEHA2F02090g</name>
</gene>
<evidence type="ECO:0000256" key="1">
    <source>
        <dbReference type="ARBA" id="ARBA00004173"/>
    </source>
</evidence>
<dbReference type="GeneID" id="2903958"/>
<dbReference type="eggNOG" id="KOG2726">
    <property type="taxonomic scope" value="Eukaryota"/>
</dbReference>
<dbReference type="Gene3D" id="3.30.160.20">
    <property type="match status" value="1"/>
</dbReference>
<dbReference type="GO" id="GO:0003747">
    <property type="term" value="F:translation release factor activity"/>
    <property type="evidence" value="ECO:0007669"/>
    <property type="project" value="InterPro"/>
</dbReference>
<dbReference type="InterPro" id="IPR045853">
    <property type="entry name" value="Pep_chain_release_fac_I_sf"/>
</dbReference>
<evidence type="ECO:0000256" key="3">
    <source>
        <dbReference type="ARBA" id="ARBA00022946"/>
    </source>
</evidence>
<dbReference type="Proteomes" id="UP000000599">
    <property type="component" value="Chromosome F"/>
</dbReference>
<keyword evidence="4" id="KW-0496">Mitochondrion</keyword>
<evidence type="ECO:0000256" key="4">
    <source>
        <dbReference type="ARBA" id="ARBA00023128"/>
    </source>
</evidence>
<dbReference type="HOGENOM" id="CLU_089470_4_0_1"/>
<evidence type="ECO:0000256" key="2">
    <source>
        <dbReference type="ARBA" id="ARBA00010835"/>
    </source>
</evidence>
<dbReference type="GO" id="GO:0005739">
    <property type="term" value="C:mitochondrion"/>
    <property type="evidence" value="ECO:0007669"/>
    <property type="project" value="UniProtKB-SubCell"/>
</dbReference>
<comment type="subcellular location">
    <subcellularLocation>
        <location evidence="1">Mitochondrion</location>
    </subcellularLocation>
</comment>
<dbReference type="OMA" id="IIWDDDV"/>
<keyword evidence="3" id="KW-0809">Transit peptide</keyword>
<dbReference type="FunCoup" id="Q6BMW5">
    <property type="interactions" value="56"/>
</dbReference>
<comment type="similarity">
    <text evidence="2">Belongs to the prokaryotic/mitochondrial release factor family.</text>
</comment>
<dbReference type="InterPro" id="IPR052405">
    <property type="entry name" value="Mito_Transl_Release_Factor"/>
</dbReference>
<dbReference type="PANTHER" id="PTHR46203">
    <property type="entry name" value="PROBABLE PEPTIDE CHAIN RELEASE FACTOR C12ORF65"/>
    <property type="match status" value="1"/>
</dbReference>
<dbReference type="Pfam" id="PF00472">
    <property type="entry name" value="RF-1"/>
    <property type="match status" value="1"/>
</dbReference>
<dbReference type="KEGG" id="dha:DEHA2F02090g"/>
<name>Q6BMW5_DEBHA</name>
<dbReference type="FunFam" id="3.30.160.20:FF:000065">
    <property type="entry name" value="Peptidyl-tRNA hydrolase domain protein"/>
    <property type="match status" value="1"/>
</dbReference>
<evidence type="ECO:0000313" key="6">
    <source>
        <dbReference type="EMBL" id="CAG88762.2"/>
    </source>
</evidence>
<reference evidence="6 7" key="1">
    <citation type="journal article" date="2004" name="Nature">
        <title>Genome evolution in yeasts.</title>
        <authorList>
            <consortium name="Genolevures"/>
            <person name="Dujon B."/>
            <person name="Sherman D."/>
            <person name="Fischer G."/>
            <person name="Durrens P."/>
            <person name="Casaregola S."/>
            <person name="Lafontaine I."/>
            <person name="de Montigny J."/>
            <person name="Marck C."/>
            <person name="Neuveglise C."/>
            <person name="Talla E."/>
            <person name="Goffard N."/>
            <person name="Frangeul L."/>
            <person name="Aigle M."/>
            <person name="Anthouard V."/>
            <person name="Babour A."/>
            <person name="Barbe V."/>
            <person name="Barnay S."/>
            <person name="Blanchin S."/>
            <person name="Beckerich J.M."/>
            <person name="Beyne E."/>
            <person name="Bleykasten C."/>
            <person name="Boisrame A."/>
            <person name="Boyer J."/>
            <person name="Cattolico L."/>
            <person name="Confanioleri F."/>
            <person name="de Daruvar A."/>
            <person name="Despons L."/>
            <person name="Fabre E."/>
            <person name="Fairhead C."/>
            <person name="Ferry-Dumazet H."/>
            <person name="Groppi A."/>
            <person name="Hantraye F."/>
            <person name="Hennequin C."/>
            <person name="Jauniaux N."/>
            <person name="Joyet P."/>
            <person name="Kachouri R."/>
            <person name="Kerrest A."/>
            <person name="Koszul R."/>
            <person name="Lemaire M."/>
            <person name="Lesur I."/>
            <person name="Ma L."/>
            <person name="Muller H."/>
            <person name="Nicaud J.M."/>
            <person name="Nikolski M."/>
            <person name="Oztas S."/>
            <person name="Ozier-Kalogeropoulos O."/>
            <person name="Pellenz S."/>
            <person name="Potier S."/>
            <person name="Richard G.F."/>
            <person name="Straub M.L."/>
            <person name="Suleau A."/>
            <person name="Swennene D."/>
            <person name="Tekaia F."/>
            <person name="Wesolowski-Louvel M."/>
            <person name="Westhof E."/>
            <person name="Wirth B."/>
            <person name="Zeniou-Meyer M."/>
            <person name="Zivanovic I."/>
            <person name="Bolotin-Fukuhara M."/>
            <person name="Thierry A."/>
            <person name="Bouchier C."/>
            <person name="Caudron B."/>
            <person name="Scarpelli C."/>
            <person name="Gaillardin C."/>
            <person name="Weissenbach J."/>
            <person name="Wincker P."/>
            <person name="Souciet J.L."/>
        </authorList>
    </citation>
    <scope>NUCLEOTIDE SEQUENCE [LARGE SCALE GENOMIC DNA]</scope>
    <source>
        <strain evidence="7">ATCC 36239 / CBS 767 / BCRC 21394 / JCM 1990 / NBRC 0083 / IGC 2968</strain>
    </source>
</reference>
<keyword evidence="7" id="KW-1185">Reference proteome</keyword>
<proteinExistence type="inferred from homology"/>
<protein>
    <submittedName>
        <fullName evidence="6">DEHA2F02090p</fullName>
    </submittedName>
</protein>
<dbReference type="VEuPathDB" id="FungiDB:DEHA2F02090g"/>
<sequence length="180" mass="20561">MPRNSSFRIPVRCFVSTSYVNYAIPKKNKMPPRPKWLIVEEEIDEAFLKGGRGPGGQKINKSNSKVQLTHKPTGLVVTCQYSRSQEQNRKRAREILALKLDELQNPEGCRTAIVNERKTKTKQGKTKKANKKYKVLDEERMKTKEEEHEILSNFIDIDAEFDSHVKSTLNSTTTGEKGPV</sequence>
<accession>Q6BMW5</accession>
<dbReference type="InterPro" id="IPR000352">
    <property type="entry name" value="Pep_chain_release_fac_I"/>
</dbReference>
<dbReference type="InParanoid" id="Q6BMW5"/>
<dbReference type="EMBL" id="CR382138">
    <property type="protein sequence ID" value="CAG88762.2"/>
    <property type="molecule type" value="Genomic_DNA"/>
</dbReference>
<dbReference type="GO" id="GO:0032543">
    <property type="term" value="P:mitochondrial translation"/>
    <property type="evidence" value="ECO:0007669"/>
    <property type="project" value="UniProtKB-ARBA"/>
</dbReference>
<feature type="domain" description="Prokaryotic-type class I peptide chain release factors" evidence="5">
    <location>
        <begin position="38"/>
        <end position="143"/>
    </location>
</feature>
<dbReference type="OrthoDB" id="277888at2759"/>
<organism evidence="6 7">
    <name type="scientific">Debaryomyces hansenii (strain ATCC 36239 / CBS 767 / BCRC 21394 / JCM 1990 / NBRC 0083 / IGC 2968)</name>
    <name type="common">Yeast</name>
    <name type="synonym">Torulaspora hansenii</name>
    <dbReference type="NCBI Taxonomy" id="284592"/>
    <lineage>
        <taxon>Eukaryota</taxon>
        <taxon>Fungi</taxon>
        <taxon>Dikarya</taxon>
        <taxon>Ascomycota</taxon>
        <taxon>Saccharomycotina</taxon>
        <taxon>Pichiomycetes</taxon>
        <taxon>Debaryomycetaceae</taxon>
        <taxon>Debaryomyces</taxon>
    </lineage>
</organism>
<dbReference type="SUPFAM" id="SSF75620">
    <property type="entry name" value="Release factor"/>
    <property type="match status" value="1"/>
</dbReference>
<evidence type="ECO:0000313" key="7">
    <source>
        <dbReference type="Proteomes" id="UP000000599"/>
    </source>
</evidence>
<dbReference type="RefSeq" id="XP_460455.2">
    <property type="nucleotide sequence ID" value="XM_460455.1"/>
</dbReference>
<dbReference type="STRING" id="284592.Q6BMW5"/>